<name>A0A8T0BE29_SILME</name>
<dbReference type="FunFam" id="1.25.40.10:FF:000032">
    <property type="entry name" value="Interferon-induced protein with tetratricopeptide repeats 5"/>
    <property type="match status" value="1"/>
</dbReference>
<dbReference type="InterPro" id="IPR019734">
    <property type="entry name" value="TPR_rpt"/>
</dbReference>
<dbReference type="Pfam" id="PF13181">
    <property type="entry name" value="TPR_8"/>
    <property type="match status" value="1"/>
</dbReference>
<sequence>MTTMSLTEATLLQAELHKLECHFTWKLKKEELDLTDLLNRLEQHADFNLGEKAGLAQTYNSLGYVKHLLGSSQDALGYLQKCVELTKESRLDDCDKWLIVPYGNLAWLQYQLKCFSECESYLEKIRRIVQELPDSSLGLCHQVLGEKAWAYFKFSRKYYNQAKECFEKVLELEPMNAEWNCGYAFVLHRTETECPSVRTIKQLRQAIDTNPDNDELKALLAVRLGEAKEYNEAESLVEEALEGSPNAPNVIRYVGKFLRIYGSVERSIALLKRVLEKSPTSAFIHHQLALCYKRKAITLQREGTQNSPSAGAEIQRSRSQCIYYLDKTTELKPGFITAMIELANQYGEDGDLDRAEEMFQQTLHKAKEKNEYLQQVYLSYGQFQQYRRRSLPEAITCYMECLKIDEGTVDGKKSAKQLGKINDKRSSKSPVSRKDLRIPVSKEERNAGP</sequence>
<keyword evidence="1" id="KW-0677">Repeat</keyword>
<dbReference type="SMART" id="SM00028">
    <property type="entry name" value="TPR"/>
    <property type="match status" value="5"/>
</dbReference>
<evidence type="ECO:0000256" key="3">
    <source>
        <dbReference type="ARBA" id="ARBA00038336"/>
    </source>
</evidence>
<dbReference type="PANTHER" id="PTHR10271:SF29">
    <property type="entry name" value="INTERFERON-INDUCED PROTEIN WITH TETRATRICOPEPTIDE REPEATS-RELATED"/>
    <property type="match status" value="1"/>
</dbReference>
<feature type="region of interest" description="Disordered" evidence="4">
    <location>
        <begin position="411"/>
        <end position="449"/>
    </location>
</feature>
<feature type="compositionally biased region" description="Basic and acidic residues" evidence="4">
    <location>
        <begin position="421"/>
        <end position="449"/>
    </location>
</feature>
<dbReference type="Proteomes" id="UP000606274">
    <property type="component" value="Unassembled WGS sequence"/>
</dbReference>
<reference evidence="5" key="1">
    <citation type="submission" date="2020-08" db="EMBL/GenBank/DDBJ databases">
        <title>Chromosome-level assembly of Southern catfish (Silurus meridionalis) provides insights into visual adaptation to the nocturnal and benthic lifestyles.</title>
        <authorList>
            <person name="Zhang Y."/>
            <person name="Wang D."/>
            <person name="Peng Z."/>
        </authorList>
    </citation>
    <scope>NUCLEOTIDE SEQUENCE</scope>
    <source>
        <strain evidence="5">SWU-2019-XX</strain>
        <tissue evidence="5">Muscle</tissue>
    </source>
</reference>
<dbReference type="GO" id="GO:0005829">
    <property type="term" value="C:cytosol"/>
    <property type="evidence" value="ECO:0007669"/>
    <property type="project" value="TreeGrafter"/>
</dbReference>
<evidence type="ECO:0000256" key="4">
    <source>
        <dbReference type="SAM" id="MobiDB-lite"/>
    </source>
</evidence>
<organism evidence="5 6">
    <name type="scientific">Silurus meridionalis</name>
    <name type="common">Southern catfish</name>
    <name type="synonym">Silurus soldatovi meridionalis</name>
    <dbReference type="NCBI Taxonomy" id="175797"/>
    <lineage>
        <taxon>Eukaryota</taxon>
        <taxon>Metazoa</taxon>
        <taxon>Chordata</taxon>
        <taxon>Craniata</taxon>
        <taxon>Vertebrata</taxon>
        <taxon>Euteleostomi</taxon>
        <taxon>Actinopterygii</taxon>
        <taxon>Neopterygii</taxon>
        <taxon>Teleostei</taxon>
        <taxon>Ostariophysi</taxon>
        <taxon>Siluriformes</taxon>
        <taxon>Siluridae</taxon>
        <taxon>Silurus</taxon>
    </lineage>
</organism>
<evidence type="ECO:0000313" key="5">
    <source>
        <dbReference type="EMBL" id="KAF7705199.1"/>
    </source>
</evidence>
<comment type="caution">
    <text evidence="5">The sequence shown here is derived from an EMBL/GenBank/DDBJ whole genome shotgun (WGS) entry which is preliminary data.</text>
</comment>
<dbReference type="GO" id="GO:0051607">
    <property type="term" value="P:defense response to virus"/>
    <property type="evidence" value="ECO:0007669"/>
    <property type="project" value="TreeGrafter"/>
</dbReference>
<gene>
    <name evidence="5" type="ORF">HF521_020485</name>
</gene>
<dbReference type="PANTHER" id="PTHR10271">
    <property type="entry name" value="INTERFERON-INDUCED PROTEIN WITH TETRATRICOPEPTIDE REPEATS"/>
    <property type="match status" value="1"/>
</dbReference>
<evidence type="ECO:0000313" key="6">
    <source>
        <dbReference type="Proteomes" id="UP000606274"/>
    </source>
</evidence>
<dbReference type="Gene3D" id="1.25.40.10">
    <property type="entry name" value="Tetratricopeptide repeat domain"/>
    <property type="match status" value="3"/>
</dbReference>
<dbReference type="EMBL" id="JABFDY010000007">
    <property type="protein sequence ID" value="KAF7705199.1"/>
    <property type="molecule type" value="Genomic_DNA"/>
</dbReference>
<proteinExistence type="inferred from homology"/>
<keyword evidence="2" id="KW-0802">TPR repeat</keyword>
<dbReference type="AlphaFoldDB" id="A0A8T0BE29"/>
<comment type="similarity">
    <text evidence="3">Belongs to the IFIT family.</text>
</comment>
<evidence type="ECO:0000256" key="1">
    <source>
        <dbReference type="ARBA" id="ARBA00022737"/>
    </source>
</evidence>
<evidence type="ECO:0000256" key="2">
    <source>
        <dbReference type="ARBA" id="ARBA00022803"/>
    </source>
</evidence>
<dbReference type="SUPFAM" id="SSF48452">
    <property type="entry name" value="TPR-like"/>
    <property type="match status" value="3"/>
</dbReference>
<protein>
    <submittedName>
        <fullName evidence="5">Uncharacterized protein</fullName>
    </submittedName>
</protein>
<keyword evidence="6" id="KW-1185">Reference proteome</keyword>
<dbReference type="InterPro" id="IPR011990">
    <property type="entry name" value="TPR-like_helical_dom_sf"/>
</dbReference>
<accession>A0A8T0BE29</accession>
<dbReference type="OrthoDB" id="10043504at2759"/>